<protein>
    <recommendedName>
        <fullName evidence="4">Lipoprotein</fullName>
    </recommendedName>
</protein>
<evidence type="ECO:0000313" key="3">
    <source>
        <dbReference type="Proteomes" id="UP000321580"/>
    </source>
</evidence>
<accession>A0A5C6RWI7</accession>
<dbReference type="RefSeq" id="WP_147166484.1">
    <property type="nucleotide sequence ID" value="NZ_VOOR01000008.1"/>
</dbReference>
<sequence>MSYPSSSPLLLALFALILIGCSPAPPTESLNAAPFFDLKGFVEQEIEQLQKQQPQARKEVAVNGQQESLPFDSLNYEKELQVFIRSDINRPAWTDKYRADTLLERGQVRALSYEALVEGLKTRLLSIQFTEEGDVKEIKIQNRTQSPVADVRQDLTYTPGSGYRLLTAQSTALSEEKEVEVSVRWE</sequence>
<gene>
    <name evidence="2" type="ORF">FRY97_05745</name>
</gene>
<name>A0A5C6RWI7_9BACT</name>
<proteinExistence type="predicted"/>
<evidence type="ECO:0008006" key="4">
    <source>
        <dbReference type="Google" id="ProtNLM"/>
    </source>
</evidence>
<feature type="signal peptide" evidence="1">
    <location>
        <begin position="1"/>
        <end position="24"/>
    </location>
</feature>
<keyword evidence="1" id="KW-0732">Signal</keyword>
<comment type="caution">
    <text evidence="2">The sequence shown here is derived from an EMBL/GenBank/DDBJ whole genome shotgun (WGS) entry which is preliminary data.</text>
</comment>
<feature type="chain" id="PRO_5023092321" description="Lipoprotein" evidence="1">
    <location>
        <begin position="25"/>
        <end position="186"/>
    </location>
</feature>
<evidence type="ECO:0000256" key="1">
    <source>
        <dbReference type="SAM" id="SignalP"/>
    </source>
</evidence>
<dbReference type="AlphaFoldDB" id="A0A5C6RWI7"/>
<dbReference type="Proteomes" id="UP000321580">
    <property type="component" value="Unassembled WGS sequence"/>
</dbReference>
<keyword evidence="3" id="KW-1185">Reference proteome</keyword>
<dbReference type="EMBL" id="VOOR01000008">
    <property type="protein sequence ID" value="TXB66315.1"/>
    <property type="molecule type" value="Genomic_DNA"/>
</dbReference>
<dbReference type="OrthoDB" id="794757at2"/>
<organism evidence="2 3">
    <name type="scientific">Phaeodactylibacter luteus</name>
    <dbReference type="NCBI Taxonomy" id="1564516"/>
    <lineage>
        <taxon>Bacteria</taxon>
        <taxon>Pseudomonadati</taxon>
        <taxon>Bacteroidota</taxon>
        <taxon>Saprospiria</taxon>
        <taxon>Saprospirales</taxon>
        <taxon>Haliscomenobacteraceae</taxon>
        <taxon>Phaeodactylibacter</taxon>
    </lineage>
</organism>
<reference evidence="2 3" key="1">
    <citation type="submission" date="2019-08" db="EMBL/GenBank/DDBJ databases">
        <title>Genome of Phaeodactylibacter luteus.</title>
        <authorList>
            <person name="Bowman J.P."/>
        </authorList>
    </citation>
    <scope>NUCLEOTIDE SEQUENCE [LARGE SCALE GENOMIC DNA]</scope>
    <source>
        <strain evidence="2 3">KCTC 42180</strain>
    </source>
</reference>
<evidence type="ECO:0000313" key="2">
    <source>
        <dbReference type="EMBL" id="TXB66315.1"/>
    </source>
</evidence>